<evidence type="ECO:0000313" key="2">
    <source>
        <dbReference type="Proteomes" id="UP001057402"/>
    </source>
</evidence>
<evidence type="ECO:0000313" key="1">
    <source>
        <dbReference type="EMBL" id="KAI4325517.1"/>
    </source>
</evidence>
<reference evidence="2" key="1">
    <citation type="journal article" date="2023" name="Front. Plant Sci.">
        <title>Chromosomal-level genome assembly of Melastoma candidum provides insights into trichome evolution.</title>
        <authorList>
            <person name="Zhong Y."/>
            <person name="Wu W."/>
            <person name="Sun C."/>
            <person name="Zou P."/>
            <person name="Liu Y."/>
            <person name="Dai S."/>
            <person name="Zhou R."/>
        </authorList>
    </citation>
    <scope>NUCLEOTIDE SEQUENCE [LARGE SCALE GENOMIC DNA]</scope>
</reference>
<protein>
    <submittedName>
        <fullName evidence="1">Uncharacterized protein</fullName>
    </submittedName>
</protein>
<accession>A0ACB9MPM9</accession>
<sequence>MNTPSPFTHQQAFHFLVSPLTHLMAARVWSLFLVAMLCCEAVYVEGRRLKGEEEDAHIPTNSTYPTGGGNGSSRTSGWSDEVEHAYEYRSTDPGHSPGVGHSDKN</sequence>
<dbReference type="Proteomes" id="UP001057402">
    <property type="component" value="Chromosome 9"/>
</dbReference>
<dbReference type="EMBL" id="CM042888">
    <property type="protein sequence ID" value="KAI4325517.1"/>
    <property type="molecule type" value="Genomic_DNA"/>
</dbReference>
<keyword evidence="2" id="KW-1185">Reference proteome</keyword>
<gene>
    <name evidence="1" type="ORF">MLD38_030905</name>
</gene>
<name>A0ACB9MPM9_9MYRT</name>
<organism evidence="1 2">
    <name type="scientific">Melastoma candidum</name>
    <dbReference type="NCBI Taxonomy" id="119954"/>
    <lineage>
        <taxon>Eukaryota</taxon>
        <taxon>Viridiplantae</taxon>
        <taxon>Streptophyta</taxon>
        <taxon>Embryophyta</taxon>
        <taxon>Tracheophyta</taxon>
        <taxon>Spermatophyta</taxon>
        <taxon>Magnoliopsida</taxon>
        <taxon>eudicotyledons</taxon>
        <taxon>Gunneridae</taxon>
        <taxon>Pentapetalae</taxon>
        <taxon>rosids</taxon>
        <taxon>malvids</taxon>
        <taxon>Myrtales</taxon>
        <taxon>Melastomataceae</taxon>
        <taxon>Melastomatoideae</taxon>
        <taxon>Melastomateae</taxon>
        <taxon>Melastoma</taxon>
    </lineage>
</organism>
<comment type="caution">
    <text evidence="1">The sequence shown here is derived from an EMBL/GenBank/DDBJ whole genome shotgun (WGS) entry which is preliminary data.</text>
</comment>
<proteinExistence type="predicted"/>